<feature type="transmembrane region" description="Helical" evidence="7">
    <location>
        <begin position="129"/>
        <end position="147"/>
    </location>
</feature>
<keyword evidence="5 7" id="KW-1133">Transmembrane helix</keyword>
<comment type="subcellular location">
    <subcellularLocation>
        <location evidence="1">Membrane</location>
        <topology evidence="1">Multi-pass membrane protein</topology>
    </subcellularLocation>
</comment>
<evidence type="ECO:0000313" key="9">
    <source>
        <dbReference type="EMBL" id="QGR15810.1"/>
    </source>
</evidence>
<sequence>MEFSNMGYCINICTYINLCTLLCIMKSTVVLTILITIGYIIGQILSLERSSLIYYLIQINYLVLHGFYWQILTSIFVTPNFFDWAFNTIAMYFIYWLYKGEAGKLEYIIFLIAGIVGNILSLYLYPPFVASAGASGGIFGLFAYYTVTDYLKDRQLNQISIILLVSVFILSDTLPFFDVDIWAHTGGILTGILLSLLFFKINKTRGTV</sequence>
<gene>
    <name evidence="9" type="ORF">D1869_00335</name>
</gene>
<organism evidence="9 10">
    <name type="scientific">Sulfurisphaera ohwakuensis</name>
    <dbReference type="NCBI Taxonomy" id="69656"/>
    <lineage>
        <taxon>Archaea</taxon>
        <taxon>Thermoproteota</taxon>
        <taxon>Thermoprotei</taxon>
        <taxon>Sulfolobales</taxon>
        <taxon>Sulfolobaceae</taxon>
        <taxon>Sulfurisphaera</taxon>
    </lineage>
</organism>
<protein>
    <submittedName>
        <fullName evidence="9">Rhomboid family intramembrane serine protease</fullName>
    </submittedName>
</protein>
<evidence type="ECO:0000256" key="1">
    <source>
        <dbReference type="ARBA" id="ARBA00004141"/>
    </source>
</evidence>
<dbReference type="Gene3D" id="1.20.1540.10">
    <property type="entry name" value="Rhomboid-like"/>
    <property type="match status" value="1"/>
</dbReference>
<feature type="transmembrane region" description="Helical" evidence="7">
    <location>
        <begin position="52"/>
        <end position="69"/>
    </location>
</feature>
<keyword evidence="3 7" id="KW-0812">Transmembrane</keyword>
<dbReference type="Proteomes" id="UP000427373">
    <property type="component" value="Chromosome"/>
</dbReference>
<keyword evidence="10" id="KW-1185">Reference proteome</keyword>
<dbReference type="InterPro" id="IPR035952">
    <property type="entry name" value="Rhomboid-like_sf"/>
</dbReference>
<dbReference type="GO" id="GO:0016020">
    <property type="term" value="C:membrane"/>
    <property type="evidence" value="ECO:0007669"/>
    <property type="project" value="UniProtKB-SubCell"/>
</dbReference>
<dbReference type="InterPro" id="IPR050925">
    <property type="entry name" value="Rhomboid_protease_S54"/>
</dbReference>
<dbReference type="PANTHER" id="PTHR43731">
    <property type="entry name" value="RHOMBOID PROTEASE"/>
    <property type="match status" value="1"/>
</dbReference>
<proteinExistence type="inferred from homology"/>
<evidence type="ECO:0000256" key="4">
    <source>
        <dbReference type="ARBA" id="ARBA00022801"/>
    </source>
</evidence>
<reference evidence="9 10" key="1">
    <citation type="submission" date="2019-10" db="EMBL/GenBank/DDBJ databases">
        <title>Genome Sequences from Six Type Strain Members of the Archaeal Family Sulfolobaceae: Acidianus ambivalens, Acidianus infernus, Metallosphaera prunae, Stygiolobus azoricus, Sulfolobus metallicus, and Sulfurisphaera ohwakuensis.</title>
        <authorList>
            <person name="Counts J.A."/>
            <person name="Kelly R.M."/>
        </authorList>
    </citation>
    <scope>NUCLEOTIDE SEQUENCE [LARGE SCALE GENOMIC DNA]</scope>
    <source>
        <strain evidence="9 10">TA-1</strain>
    </source>
</reference>
<keyword evidence="4" id="KW-0378">Hydrolase</keyword>
<feature type="domain" description="Peptidase S54 rhomboid" evidence="8">
    <location>
        <begin position="68"/>
        <end position="200"/>
    </location>
</feature>
<dbReference type="OrthoDB" id="26567at2157"/>
<dbReference type="SUPFAM" id="SSF144091">
    <property type="entry name" value="Rhomboid-like"/>
    <property type="match status" value="1"/>
</dbReference>
<feature type="transmembrane region" description="Helical" evidence="7">
    <location>
        <begin position="81"/>
        <end position="98"/>
    </location>
</feature>
<feature type="transmembrane region" description="Helical" evidence="7">
    <location>
        <begin position="181"/>
        <end position="199"/>
    </location>
</feature>
<dbReference type="Pfam" id="PF01694">
    <property type="entry name" value="Rhomboid"/>
    <property type="match status" value="1"/>
</dbReference>
<comment type="similarity">
    <text evidence="2">Belongs to the peptidase S54 family.</text>
</comment>
<dbReference type="PANTHER" id="PTHR43731:SF14">
    <property type="entry name" value="PRESENILIN-ASSOCIATED RHOMBOID-LIKE PROTEIN, MITOCHONDRIAL"/>
    <property type="match status" value="1"/>
</dbReference>
<feature type="transmembrane region" description="Helical" evidence="7">
    <location>
        <begin position="159"/>
        <end position="175"/>
    </location>
</feature>
<evidence type="ECO:0000259" key="8">
    <source>
        <dbReference type="Pfam" id="PF01694"/>
    </source>
</evidence>
<keyword evidence="6 7" id="KW-0472">Membrane</keyword>
<dbReference type="GO" id="GO:0004252">
    <property type="term" value="F:serine-type endopeptidase activity"/>
    <property type="evidence" value="ECO:0007669"/>
    <property type="project" value="InterPro"/>
</dbReference>
<evidence type="ECO:0000256" key="6">
    <source>
        <dbReference type="ARBA" id="ARBA00023136"/>
    </source>
</evidence>
<dbReference type="EMBL" id="CP045484">
    <property type="protein sequence ID" value="QGR15810.1"/>
    <property type="molecule type" value="Genomic_DNA"/>
</dbReference>
<dbReference type="GO" id="GO:0006508">
    <property type="term" value="P:proteolysis"/>
    <property type="evidence" value="ECO:0007669"/>
    <property type="project" value="UniProtKB-KW"/>
</dbReference>
<evidence type="ECO:0000256" key="7">
    <source>
        <dbReference type="SAM" id="Phobius"/>
    </source>
</evidence>
<feature type="transmembrane region" description="Helical" evidence="7">
    <location>
        <begin position="15"/>
        <end position="40"/>
    </location>
</feature>
<feature type="transmembrane region" description="Helical" evidence="7">
    <location>
        <begin position="105"/>
        <end position="123"/>
    </location>
</feature>
<evidence type="ECO:0000313" key="10">
    <source>
        <dbReference type="Proteomes" id="UP000427373"/>
    </source>
</evidence>
<name>A0A650CD94_SULOH</name>
<dbReference type="InterPro" id="IPR022764">
    <property type="entry name" value="Peptidase_S54_rhomboid_dom"/>
</dbReference>
<evidence type="ECO:0000256" key="3">
    <source>
        <dbReference type="ARBA" id="ARBA00022692"/>
    </source>
</evidence>
<accession>A0A650CD94</accession>
<keyword evidence="9" id="KW-0645">Protease</keyword>
<evidence type="ECO:0000256" key="5">
    <source>
        <dbReference type="ARBA" id="ARBA00022989"/>
    </source>
</evidence>
<evidence type="ECO:0000256" key="2">
    <source>
        <dbReference type="ARBA" id="ARBA00009045"/>
    </source>
</evidence>
<dbReference type="KEGG" id="soh:D1869_00335"/>
<dbReference type="AlphaFoldDB" id="A0A650CD94"/>